<dbReference type="HAMAP" id="MF_01865">
    <property type="entry name" value="MTTase_RimO"/>
    <property type="match status" value="1"/>
</dbReference>
<feature type="binding site" evidence="8">
    <location>
        <position position="170"/>
    </location>
    <ligand>
        <name>[4Fe-4S] cluster</name>
        <dbReference type="ChEBI" id="CHEBI:49883"/>
        <label>2</label>
        <note>4Fe-4S-S-AdoMet</note>
    </ligand>
</feature>
<evidence type="ECO:0000256" key="5">
    <source>
        <dbReference type="ARBA" id="ARBA00022723"/>
    </source>
</evidence>
<dbReference type="Gene3D" id="3.40.50.12160">
    <property type="entry name" value="Methylthiotransferase, N-terminal domain"/>
    <property type="match status" value="1"/>
</dbReference>
<keyword evidence="3 8" id="KW-0808">Transferase</keyword>
<evidence type="ECO:0000256" key="3">
    <source>
        <dbReference type="ARBA" id="ARBA00022679"/>
    </source>
</evidence>
<dbReference type="FunFam" id="3.80.30.20:FF:000001">
    <property type="entry name" value="tRNA-2-methylthio-N(6)-dimethylallyladenosine synthase 2"/>
    <property type="match status" value="1"/>
</dbReference>
<comment type="function">
    <text evidence="8">Catalyzes the methylthiolation of an aspartic acid residue of ribosomal protein uS12.</text>
</comment>
<dbReference type="InterPro" id="IPR023404">
    <property type="entry name" value="rSAM_horseshoe"/>
</dbReference>
<evidence type="ECO:0000256" key="4">
    <source>
        <dbReference type="ARBA" id="ARBA00022691"/>
    </source>
</evidence>
<feature type="domain" description="MTTase N-terminal" evidence="9">
    <location>
        <begin position="9"/>
        <end position="123"/>
    </location>
</feature>
<keyword evidence="6 8" id="KW-0408">Iron</keyword>
<dbReference type="PROSITE" id="PS51918">
    <property type="entry name" value="RADICAL_SAM"/>
    <property type="match status" value="1"/>
</dbReference>
<dbReference type="AlphaFoldDB" id="A0A7V5I020"/>
<dbReference type="EMBL" id="DRTT01000175">
    <property type="protein sequence ID" value="HHF99108.1"/>
    <property type="molecule type" value="Genomic_DNA"/>
</dbReference>
<proteinExistence type="inferred from homology"/>
<dbReference type="InterPro" id="IPR006638">
    <property type="entry name" value="Elp3/MiaA/NifB-like_rSAM"/>
</dbReference>
<dbReference type="PANTHER" id="PTHR43837">
    <property type="entry name" value="RIBOSOMAL PROTEIN S12 METHYLTHIOTRANSFERASE RIMO"/>
    <property type="match status" value="1"/>
</dbReference>
<comment type="catalytic activity">
    <reaction evidence="8">
        <text>L-aspartate(89)-[ribosomal protein uS12]-hydrogen + (sulfur carrier)-SH + AH2 + 2 S-adenosyl-L-methionine = 3-methylsulfanyl-L-aspartate(89)-[ribosomal protein uS12]-hydrogen + (sulfur carrier)-H + 5'-deoxyadenosine + L-methionine + A + S-adenosyl-L-homocysteine + 2 H(+)</text>
        <dbReference type="Rhea" id="RHEA:37087"/>
        <dbReference type="Rhea" id="RHEA-COMP:10460"/>
        <dbReference type="Rhea" id="RHEA-COMP:10461"/>
        <dbReference type="Rhea" id="RHEA-COMP:14737"/>
        <dbReference type="Rhea" id="RHEA-COMP:14739"/>
        <dbReference type="ChEBI" id="CHEBI:13193"/>
        <dbReference type="ChEBI" id="CHEBI:15378"/>
        <dbReference type="ChEBI" id="CHEBI:17319"/>
        <dbReference type="ChEBI" id="CHEBI:17499"/>
        <dbReference type="ChEBI" id="CHEBI:29917"/>
        <dbReference type="ChEBI" id="CHEBI:29961"/>
        <dbReference type="ChEBI" id="CHEBI:57844"/>
        <dbReference type="ChEBI" id="CHEBI:57856"/>
        <dbReference type="ChEBI" id="CHEBI:59789"/>
        <dbReference type="ChEBI" id="CHEBI:64428"/>
        <dbReference type="ChEBI" id="CHEBI:73599"/>
        <dbReference type="EC" id="2.8.4.4"/>
    </reaction>
</comment>
<dbReference type="InterPro" id="IPR058240">
    <property type="entry name" value="rSAM_sf"/>
</dbReference>
<sequence>MNTESRKKIKVSLISLGCPKNLVDSETILGKLGKEGYTLTSFWSHADIIIINTCSFIADARRESYEVISRIAKEKSSHQKLIVCGCLPQLKKRKLFLKYPQINAVLGTSDFHRIDKVVEDVLFKNKRIFSVSSPKFNLNYSSNFPRLISTPPGYAYLKIAEGCSNKCSYCLIPELRGEFRSRKIDNVLKEAKDLAKMGVREIILIAQDTGFYGQDIGEKNYLLRLLEELEKIKELEWIRLLYMHPLHFDLEIIKLIKNSSKICRYLDIPIQHTHNDILKLMRRPPFEKSLKIIEKIRENIPEVALRTTLMVGFPGEKEHHFEKLLKDVEKLQFDWLGVFAYSREKGTSSYSMPHQVPSKIKGKRKKVLLELQKSITQKKNKKRIGKIYKVLVDGVFSQDLKEGHTFFQTPEIDGKTFFKGNFSDGQIFQGEVKKIKNTFDLYVSKV</sequence>
<evidence type="ECO:0000313" key="11">
    <source>
        <dbReference type="EMBL" id="HHF99108.1"/>
    </source>
</evidence>
<feature type="domain" description="Radical SAM core" evidence="10">
    <location>
        <begin position="149"/>
        <end position="378"/>
    </location>
</feature>
<keyword evidence="11" id="KW-0687">Ribonucleoprotein</keyword>
<dbReference type="GO" id="GO:0035599">
    <property type="term" value="F:aspartic acid methylthiotransferase activity"/>
    <property type="evidence" value="ECO:0007669"/>
    <property type="project" value="TreeGrafter"/>
</dbReference>
<keyword evidence="1 8" id="KW-0004">4Fe-4S</keyword>
<dbReference type="GO" id="GO:0005829">
    <property type="term" value="C:cytosol"/>
    <property type="evidence" value="ECO:0007669"/>
    <property type="project" value="TreeGrafter"/>
</dbReference>
<reference evidence="11" key="1">
    <citation type="journal article" date="2020" name="mSystems">
        <title>Genome- and Community-Level Interaction Insights into Carbon Utilization and Element Cycling Functions of Hydrothermarchaeota in Hydrothermal Sediment.</title>
        <authorList>
            <person name="Zhou Z."/>
            <person name="Liu Y."/>
            <person name="Xu W."/>
            <person name="Pan J."/>
            <person name="Luo Z.H."/>
            <person name="Li M."/>
        </authorList>
    </citation>
    <scope>NUCLEOTIDE SEQUENCE [LARGE SCALE GENOMIC DNA]</scope>
    <source>
        <strain evidence="11">HyVt-92</strain>
    </source>
</reference>
<dbReference type="SFLD" id="SFLDG01082">
    <property type="entry name" value="B12-binding_domain_containing"/>
    <property type="match status" value="1"/>
</dbReference>
<dbReference type="PANTHER" id="PTHR43837:SF1">
    <property type="entry name" value="RIBOSOMAL PROTEIN US12 METHYLTHIOTRANSFERASE RIMO"/>
    <property type="match status" value="1"/>
</dbReference>
<accession>A0A7V5I020</accession>
<dbReference type="GO" id="GO:0006400">
    <property type="term" value="P:tRNA modification"/>
    <property type="evidence" value="ECO:0007669"/>
    <property type="project" value="InterPro"/>
</dbReference>
<dbReference type="InterPro" id="IPR038135">
    <property type="entry name" value="Methylthiotransferase_N_sf"/>
</dbReference>
<dbReference type="Pfam" id="PF04055">
    <property type="entry name" value="Radical_SAM"/>
    <property type="match status" value="1"/>
</dbReference>
<dbReference type="InterPro" id="IPR005840">
    <property type="entry name" value="Ribosomal_uS12_MeSTrfase_RimO"/>
</dbReference>
<feature type="binding site" evidence="8">
    <location>
        <position position="54"/>
    </location>
    <ligand>
        <name>[4Fe-4S] cluster</name>
        <dbReference type="ChEBI" id="CHEBI:49883"/>
        <label>1</label>
    </ligand>
</feature>
<dbReference type="PROSITE" id="PS51449">
    <property type="entry name" value="MTTASE_N"/>
    <property type="match status" value="1"/>
</dbReference>
<keyword evidence="4 8" id="KW-0949">S-adenosyl-L-methionine</keyword>
<dbReference type="GO" id="GO:0005840">
    <property type="term" value="C:ribosome"/>
    <property type="evidence" value="ECO:0007669"/>
    <property type="project" value="UniProtKB-KW"/>
</dbReference>
<dbReference type="CDD" id="cd01335">
    <property type="entry name" value="Radical_SAM"/>
    <property type="match status" value="1"/>
</dbReference>
<organism evidence="11">
    <name type="scientific">Aerophobetes bacterium</name>
    <dbReference type="NCBI Taxonomy" id="2030807"/>
    <lineage>
        <taxon>Bacteria</taxon>
        <taxon>Candidatus Aerophobota</taxon>
    </lineage>
</organism>
<keyword evidence="7 8" id="KW-0411">Iron-sulfur</keyword>
<dbReference type="EC" id="2.8.4.4" evidence="8"/>
<dbReference type="Pfam" id="PF00919">
    <property type="entry name" value="UPF0004"/>
    <property type="match status" value="1"/>
</dbReference>
<evidence type="ECO:0000259" key="9">
    <source>
        <dbReference type="PROSITE" id="PS51449"/>
    </source>
</evidence>
<dbReference type="Gene3D" id="3.80.30.20">
    <property type="entry name" value="tm_1862 like domain"/>
    <property type="match status" value="1"/>
</dbReference>
<evidence type="ECO:0000256" key="7">
    <source>
        <dbReference type="ARBA" id="ARBA00023014"/>
    </source>
</evidence>
<dbReference type="GO" id="GO:0051539">
    <property type="term" value="F:4 iron, 4 sulfur cluster binding"/>
    <property type="evidence" value="ECO:0007669"/>
    <property type="project" value="UniProtKB-UniRule"/>
</dbReference>
<protein>
    <recommendedName>
        <fullName evidence="8">Ribosomal protein uS12 methylthiotransferase RimO</fullName>
        <shortName evidence="8">uS12 MTTase</shortName>
        <shortName evidence="8">uS12 methylthiotransferase</shortName>
        <ecNumber evidence="8">2.8.4.4</ecNumber>
    </recommendedName>
    <alternativeName>
        <fullName evidence="8">Ribosomal protein uS12 (aspartate-C(3))-methylthiotransferase</fullName>
    </alternativeName>
    <alternativeName>
        <fullName evidence="8">Ribosome maturation factor RimO</fullName>
    </alternativeName>
</protein>
<dbReference type="InterPro" id="IPR012340">
    <property type="entry name" value="NA-bd_OB-fold"/>
</dbReference>
<dbReference type="Proteomes" id="UP000886070">
    <property type="component" value="Unassembled WGS sequence"/>
</dbReference>
<keyword evidence="5 8" id="KW-0479">Metal-binding</keyword>
<name>A0A7V5I020_UNCAE</name>
<dbReference type="InterPro" id="IPR013848">
    <property type="entry name" value="Methylthiotransferase_N"/>
</dbReference>
<feature type="binding site" evidence="8">
    <location>
        <position position="18"/>
    </location>
    <ligand>
        <name>[4Fe-4S] cluster</name>
        <dbReference type="ChEBI" id="CHEBI:49883"/>
        <label>1</label>
    </ligand>
</feature>
<dbReference type="SFLD" id="SFLDG01061">
    <property type="entry name" value="methylthiotransferase"/>
    <property type="match status" value="1"/>
</dbReference>
<dbReference type="InterPro" id="IPR005839">
    <property type="entry name" value="Methylthiotransferase"/>
</dbReference>
<evidence type="ECO:0000256" key="6">
    <source>
        <dbReference type="ARBA" id="ARBA00023004"/>
    </source>
</evidence>
<feature type="binding site" evidence="8">
    <location>
        <position position="163"/>
    </location>
    <ligand>
        <name>[4Fe-4S] cluster</name>
        <dbReference type="ChEBI" id="CHEBI:49883"/>
        <label>2</label>
        <note>4Fe-4S-S-AdoMet</note>
    </ligand>
</feature>
<feature type="binding site" evidence="8">
    <location>
        <position position="86"/>
    </location>
    <ligand>
        <name>[4Fe-4S] cluster</name>
        <dbReference type="ChEBI" id="CHEBI:49883"/>
        <label>1</label>
    </ligand>
</feature>
<dbReference type="Gene3D" id="2.40.50.140">
    <property type="entry name" value="Nucleic acid-binding proteins"/>
    <property type="match status" value="1"/>
</dbReference>
<dbReference type="SFLD" id="SFLDF00274">
    <property type="entry name" value="ribosomal_protein_S12_methylth"/>
    <property type="match status" value="1"/>
</dbReference>
<dbReference type="NCBIfam" id="TIGR01125">
    <property type="entry name" value="30S ribosomal protein S12 methylthiotransferase RimO"/>
    <property type="match status" value="1"/>
</dbReference>
<evidence type="ECO:0000256" key="2">
    <source>
        <dbReference type="ARBA" id="ARBA00022490"/>
    </source>
</evidence>
<dbReference type="GO" id="GO:0046872">
    <property type="term" value="F:metal ion binding"/>
    <property type="evidence" value="ECO:0007669"/>
    <property type="project" value="UniProtKB-KW"/>
</dbReference>
<dbReference type="SFLD" id="SFLDS00029">
    <property type="entry name" value="Radical_SAM"/>
    <property type="match status" value="1"/>
</dbReference>
<dbReference type="InterPro" id="IPR007197">
    <property type="entry name" value="rSAM"/>
</dbReference>
<comment type="subcellular location">
    <subcellularLocation>
        <location evidence="8">Cytoplasm</location>
    </subcellularLocation>
</comment>
<dbReference type="PROSITE" id="PS01278">
    <property type="entry name" value="MTTASE_RADICAL"/>
    <property type="match status" value="1"/>
</dbReference>
<dbReference type="InterPro" id="IPR020612">
    <property type="entry name" value="Methylthiotransferase_CS"/>
</dbReference>
<keyword evidence="2 8" id="KW-0963">Cytoplasm</keyword>
<comment type="caution">
    <text evidence="11">The sequence shown here is derived from an EMBL/GenBank/DDBJ whole genome shotgun (WGS) entry which is preliminary data.</text>
</comment>
<comment type="similarity">
    <text evidence="8">Belongs to the methylthiotransferase family. RimO subfamily.</text>
</comment>
<gene>
    <name evidence="8 11" type="primary">rimO</name>
    <name evidence="11" type="ORF">ENL39_06475</name>
</gene>
<dbReference type="NCBIfam" id="TIGR00089">
    <property type="entry name" value="MiaB/RimO family radical SAM methylthiotransferase"/>
    <property type="match status" value="1"/>
</dbReference>
<evidence type="ECO:0000256" key="1">
    <source>
        <dbReference type="ARBA" id="ARBA00022485"/>
    </source>
</evidence>
<evidence type="ECO:0000256" key="8">
    <source>
        <dbReference type="HAMAP-Rule" id="MF_01865"/>
    </source>
</evidence>
<keyword evidence="11" id="KW-0689">Ribosomal protein</keyword>
<dbReference type="SMART" id="SM00729">
    <property type="entry name" value="Elp3"/>
    <property type="match status" value="1"/>
</dbReference>
<comment type="cofactor">
    <cofactor evidence="8">
        <name>[4Fe-4S] cluster</name>
        <dbReference type="ChEBI" id="CHEBI:49883"/>
    </cofactor>
    <text evidence="8">Binds 2 [4Fe-4S] clusters. One cluster is coordinated with 3 cysteines and an exchangeable S-adenosyl-L-methionine.</text>
</comment>
<dbReference type="SUPFAM" id="SSF102114">
    <property type="entry name" value="Radical SAM enzymes"/>
    <property type="match status" value="1"/>
</dbReference>
<evidence type="ECO:0000259" key="10">
    <source>
        <dbReference type="PROSITE" id="PS51918"/>
    </source>
</evidence>
<feature type="binding site" evidence="8">
    <location>
        <position position="167"/>
    </location>
    <ligand>
        <name>[4Fe-4S] cluster</name>
        <dbReference type="ChEBI" id="CHEBI:49883"/>
        <label>2</label>
        <note>4Fe-4S-S-AdoMet</note>
    </ligand>
</feature>
<dbReference type="GO" id="GO:0103039">
    <property type="term" value="F:protein methylthiotransferase activity"/>
    <property type="evidence" value="ECO:0007669"/>
    <property type="project" value="UniProtKB-EC"/>
</dbReference>